<evidence type="ECO:0000313" key="3">
    <source>
        <dbReference type="Proteomes" id="UP000053766"/>
    </source>
</evidence>
<dbReference type="Pfam" id="PF15335">
    <property type="entry name" value="CAAP1"/>
    <property type="match status" value="1"/>
</dbReference>
<dbReference type="PANTHER" id="PTHR14740">
    <property type="entry name" value="CASPASE ACTIVITY AND APOPTOSIS INHIBITOR 1"/>
    <property type="match status" value="1"/>
</dbReference>
<proteinExistence type="predicted"/>
<reference evidence="2 3" key="1">
    <citation type="submission" date="2013-11" db="EMBL/GenBank/DDBJ databases">
        <title>Draft genome of the bovine lungworm Dictyocaulus viviparus.</title>
        <authorList>
            <person name="Mitreva M."/>
        </authorList>
    </citation>
    <scope>NUCLEOTIDE SEQUENCE [LARGE SCALE GENOMIC DNA]</scope>
    <source>
        <strain evidence="2 3">HannoverDv2000</strain>
    </source>
</reference>
<dbReference type="AlphaFoldDB" id="A0A0D8XNT0"/>
<dbReference type="OrthoDB" id="10064012at2759"/>
<organism evidence="2 3">
    <name type="scientific">Dictyocaulus viviparus</name>
    <name type="common">Bovine lungworm</name>
    <dbReference type="NCBI Taxonomy" id="29172"/>
    <lineage>
        <taxon>Eukaryota</taxon>
        <taxon>Metazoa</taxon>
        <taxon>Ecdysozoa</taxon>
        <taxon>Nematoda</taxon>
        <taxon>Chromadorea</taxon>
        <taxon>Rhabditida</taxon>
        <taxon>Rhabditina</taxon>
        <taxon>Rhabditomorpha</taxon>
        <taxon>Strongyloidea</taxon>
        <taxon>Metastrongylidae</taxon>
        <taxon>Dictyocaulus</taxon>
    </lineage>
</organism>
<accession>A0A0D8XNT0</accession>
<gene>
    <name evidence="2" type="ORF">DICVIV_07781</name>
</gene>
<dbReference type="GO" id="GO:0042981">
    <property type="term" value="P:regulation of apoptotic process"/>
    <property type="evidence" value="ECO:0007669"/>
    <property type="project" value="InterPro"/>
</dbReference>
<evidence type="ECO:0000313" key="2">
    <source>
        <dbReference type="EMBL" id="KJH46175.1"/>
    </source>
</evidence>
<dbReference type="InterPro" id="IPR038991">
    <property type="entry name" value="CAAP1"/>
</dbReference>
<dbReference type="Proteomes" id="UP000053766">
    <property type="component" value="Unassembled WGS sequence"/>
</dbReference>
<dbReference type="PANTHER" id="PTHR14740:SF3">
    <property type="entry name" value="CASPASE ACTIVITY AND APOPTOSIS INHIBITOR 1"/>
    <property type="match status" value="1"/>
</dbReference>
<sequence length="171" mass="19009">MSAHRYLMPKKKFLKLSQYVGAANKLTEKFSIVPLSSLISNHEVLAAAAVNFVGWEKVESMLPPCLQGRSNNDVILLVADELDCMSKRRINRIIQGEIVPSDSSSSETSGDDSESYDQDFAKSSLRTENMTSMPTNLEDNKKEVGREYFSDTELFEGVGAELDNLPDVNKP</sequence>
<keyword evidence="3" id="KW-1185">Reference proteome</keyword>
<feature type="compositionally biased region" description="Polar residues" evidence="1">
    <location>
        <begin position="124"/>
        <end position="137"/>
    </location>
</feature>
<reference evidence="3" key="2">
    <citation type="journal article" date="2016" name="Sci. Rep.">
        <title>Dictyocaulus viviparus genome, variome and transcriptome elucidate lungworm biology and support future intervention.</title>
        <authorList>
            <person name="McNulty S.N."/>
            <person name="Strube C."/>
            <person name="Rosa B.A."/>
            <person name="Martin J.C."/>
            <person name="Tyagi R."/>
            <person name="Choi Y.J."/>
            <person name="Wang Q."/>
            <person name="Hallsworth Pepin K."/>
            <person name="Zhang X."/>
            <person name="Ozersky P."/>
            <person name="Wilson R.K."/>
            <person name="Sternberg P.W."/>
            <person name="Gasser R.B."/>
            <person name="Mitreva M."/>
        </authorList>
    </citation>
    <scope>NUCLEOTIDE SEQUENCE [LARGE SCALE GENOMIC DNA]</scope>
    <source>
        <strain evidence="3">HannoverDv2000</strain>
    </source>
</reference>
<feature type="region of interest" description="Disordered" evidence="1">
    <location>
        <begin position="97"/>
        <end position="144"/>
    </location>
</feature>
<evidence type="ECO:0000256" key="1">
    <source>
        <dbReference type="SAM" id="MobiDB-lite"/>
    </source>
</evidence>
<dbReference type="EMBL" id="KN716366">
    <property type="protein sequence ID" value="KJH46175.1"/>
    <property type="molecule type" value="Genomic_DNA"/>
</dbReference>
<protein>
    <submittedName>
        <fullName evidence="2">Uncharacterized protein</fullName>
    </submittedName>
</protein>
<name>A0A0D8XNT0_DICVI</name>